<evidence type="ECO:0000256" key="4">
    <source>
        <dbReference type="ARBA" id="ARBA00022806"/>
    </source>
</evidence>
<accession>Q9EMZ0</accession>
<dbReference type="PANTHER" id="PTHR11274:SF0">
    <property type="entry name" value="GENERAL TRANSCRIPTION AND DNA REPAIR FACTOR IIH HELICASE SUBUNIT XPB"/>
    <property type="match status" value="1"/>
</dbReference>
<dbReference type="OrthoDB" id="4131at10239"/>
<dbReference type="RefSeq" id="NP_064841.1">
    <property type="nucleotide sequence ID" value="NC_002520.1"/>
</dbReference>
<sequence length="469" mass="55545">MVKYIKLNKKIFNYIKSRLKSQEILIYDKNSNHAIITNDMIENIDLDIICPLILYNENDKIIDKINNMDKFIECKYQLREDQLELINNIMNINNNYSCNSPIYLSLVCPCGYGKTILGIDIISRLKYKCAIIVPRIFIIYQWLDKIKQKNNIFASTCGRKKAIEQIKNGLECDVFICPDKHLENDIIRNYIYNTCSLVIVDEAHRYNANKNIVMTRFLYNKIFKFCLFLTATPSNNMNTFINEFIDINNQSQIKILNDIKKKLIIFNLKDKIFTPINNNCKYYVNKITNNKFNNIYIKNFNYKYCISLDDKRNEIIIDLILKTTTDNTKCLILTDYRLHMMNIYNLLKKTHLQNIIYIYDVKNKKCNDLLTEIKNKNEKFIIISTISACSESLDINNLNTFHVLLPITNSKTIKQCIGRIMRNMNEDKYTYIYNFSNINNMINMYINDKTDLIRKVLSDWECVEIKCSY</sequence>
<evidence type="ECO:0000256" key="6">
    <source>
        <dbReference type="ARBA" id="ARBA00022844"/>
    </source>
</evidence>
<dbReference type="GO" id="GO:0016787">
    <property type="term" value="F:hydrolase activity"/>
    <property type="evidence" value="ECO:0007669"/>
    <property type="project" value="UniProtKB-KW"/>
</dbReference>
<dbReference type="SMART" id="SM00487">
    <property type="entry name" value="DEXDc"/>
    <property type="match status" value="1"/>
</dbReference>
<proteinExistence type="predicted"/>
<dbReference type="PROSITE" id="PS51192">
    <property type="entry name" value="HELICASE_ATP_BIND_1"/>
    <property type="match status" value="1"/>
</dbReference>
<keyword evidence="3" id="KW-0378">Hydrolase</keyword>
<evidence type="ECO:0000256" key="1">
    <source>
        <dbReference type="ARBA" id="ARBA00004328"/>
    </source>
</evidence>
<evidence type="ECO:0000256" key="3">
    <source>
        <dbReference type="ARBA" id="ARBA00022801"/>
    </source>
</evidence>
<keyword evidence="6" id="KW-0946">Virion</keyword>
<dbReference type="KEGG" id="vg:1494649"/>
<evidence type="ECO:0000256" key="7">
    <source>
        <dbReference type="ARBA" id="ARBA00023163"/>
    </source>
</evidence>
<dbReference type="GO" id="GO:0043138">
    <property type="term" value="F:3'-5' DNA helicase activity"/>
    <property type="evidence" value="ECO:0007669"/>
    <property type="project" value="TreeGrafter"/>
</dbReference>
<dbReference type="InterPro" id="IPR001650">
    <property type="entry name" value="Helicase_C-like"/>
</dbReference>
<dbReference type="Pfam" id="PF00271">
    <property type="entry name" value="Helicase_C"/>
    <property type="match status" value="1"/>
</dbReference>
<dbReference type="PANTHER" id="PTHR11274">
    <property type="entry name" value="RAD25/XP-B DNA REPAIR HELICASE"/>
    <property type="match status" value="1"/>
</dbReference>
<name>Q9EMZ0_AMEPV</name>
<dbReference type="GO" id="GO:0006367">
    <property type="term" value="P:transcription initiation at RNA polymerase II promoter"/>
    <property type="evidence" value="ECO:0007669"/>
    <property type="project" value="TreeGrafter"/>
</dbReference>
<dbReference type="EMBL" id="AF250284">
    <property type="protein sequence ID" value="AAG02765.1"/>
    <property type="molecule type" value="Genomic_DNA"/>
</dbReference>
<dbReference type="Gene3D" id="3.40.50.300">
    <property type="entry name" value="P-loop containing nucleotide triphosphate hydrolases"/>
    <property type="match status" value="2"/>
</dbReference>
<dbReference type="InterPro" id="IPR027417">
    <property type="entry name" value="P-loop_NTPase"/>
</dbReference>
<dbReference type="GO" id="GO:0005524">
    <property type="term" value="F:ATP binding"/>
    <property type="evidence" value="ECO:0007669"/>
    <property type="project" value="UniProtKB-KW"/>
</dbReference>
<evidence type="ECO:0000259" key="8">
    <source>
        <dbReference type="PROSITE" id="PS51192"/>
    </source>
</evidence>
<evidence type="ECO:0000313" key="10">
    <source>
        <dbReference type="Proteomes" id="UP000000872"/>
    </source>
</evidence>
<keyword evidence="4" id="KW-0347">Helicase</keyword>
<dbReference type="GO" id="GO:0003677">
    <property type="term" value="F:DNA binding"/>
    <property type="evidence" value="ECO:0007669"/>
    <property type="project" value="InterPro"/>
</dbReference>
<keyword evidence="7" id="KW-0804">Transcription</keyword>
<dbReference type="CDD" id="cd18785">
    <property type="entry name" value="SF2_C"/>
    <property type="match status" value="1"/>
</dbReference>
<dbReference type="Proteomes" id="UP000000872">
    <property type="component" value="Segment"/>
</dbReference>
<dbReference type="InterPro" id="IPR006935">
    <property type="entry name" value="Helicase/UvrB_N"/>
</dbReference>
<keyword evidence="2" id="KW-0547">Nucleotide-binding</keyword>
<keyword evidence="5" id="KW-0067">ATP-binding</keyword>
<feature type="domain" description="Helicase ATP-binding" evidence="8">
    <location>
        <begin position="95"/>
        <end position="251"/>
    </location>
</feature>
<organism evidence="9 10">
    <name type="scientific">Amsacta moorei entomopoxvirus</name>
    <name type="common">AmEPV</name>
    <dbReference type="NCBI Taxonomy" id="28321"/>
    <lineage>
        <taxon>Viruses</taxon>
        <taxon>Varidnaviria</taxon>
        <taxon>Bamfordvirae</taxon>
        <taxon>Nucleocytoviricota</taxon>
        <taxon>Pokkesviricetes</taxon>
        <taxon>Chitovirales</taxon>
        <taxon>Poxviridae</taxon>
        <taxon>Entomopoxvirinae</taxon>
        <taxon>Betaentomopoxvirus</taxon>
    </lineage>
</organism>
<dbReference type="GO" id="GO:0097550">
    <property type="term" value="C:transcription preinitiation complex"/>
    <property type="evidence" value="ECO:0007669"/>
    <property type="project" value="TreeGrafter"/>
</dbReference>
<reference evidence="9 10" key="1">
    <citation type="journal article" date="2000" name="Virology">
        <title>Complete genomic sequence of the Amsacta moorei entomopoxvirus: analysis and comparison with other poxviruses.</title>
        <authorList>
            <person name="Bawden A.L."/>
            <person name="Glassberg K.J."/>
            <person name="Diggans J."/>
            <person name="Shaw R."/>
            <person name="Farmerie W."/>
            <person name="Moyer R.W."/>
        </authorList>
    </citation>
    <scope>NUCLEOTIDE SEQUENCE [LARGE SCALE GENOMIC DNA]</scope>
</reference>
<evidence type="ECO:0000256" key="2">
    <source>
        <dbReference type="ARBA" id="ARBA00022741"/>
    </source>
</evidence>
<dbReference type="SUPFAM" id="SSF52540">
    <property type="entry name" value="P-loop containing nucleoside triphosphate hydrolases"/>
    <property type="match status" value="1"/>
</dbReference>
<organismHost>
    <name type="scientific">Amsacta</name>
    <dbReference type="NCBI Taxonomy" id="340055"/>
</organismHost>
<dbReference type="Pfam" id="PF04851">
    <property type="entry name" value="ResIII"/>
    <property type="match status" value="1"/>
</dbReference>
<keyword evidence="10" id="KW-1185">Reference proteome</keyword>
<gene>
    <name evidence="9" type="primary">AMV059</name>
</gene>
<protein>
    <submittedName>
        <fullName evidence="9">AMV059</fullName>
    </submittedName>
</protein>
<dbReference type="GO" id="GO:0044423">
    <property type="term" value="C:virion component"/>
    <property type="evidence" value="ECO:0007669"/>
    <property type="project" value="UniProtKB-KW"/>
</dbReference>
<evidence type="ECO:0000313" key="9">
    <source>
        <dbReference type="EMBL" id="AAG02765.1"/>
    </source>
</evidence>
<evidence type="ECO:0000256" key="5">
    <source>
        <dbReference type="ARBA" id="ARBA00022840"/>
    </source>
</evidence>
<dbReference type="InterPro" id="IPR014001">
    <property type="entry name" value="Helicase_ATP-bd"/>
</dbReference>
<dbReference type="GeneID" id="1494649"/>
<comment type="subcellular location">
    <subcellularLocation>
        <location evidence="1">Virion</location>
    </subcellularLocation>
</comment>
<dbReference type="InterPro" id="IPR050615">
    <property type="entry name" value="ATP-dep_DNA_Helicase"/>
</dbReference>